<name>A0A291GP81_9MICO</name>
<sequence length="299" mass="32940">MRGDRVLSEREIVAALCRRDPAVFAMGLTAARLLGFPLPGVVAQEVVAAPEQEHRGTGRSAHGPGRGGVDLRIHLGTGQSRRRDTSLMRWSLRAADILDQDLLLLRGAPTVRTTSRIRTFLDLGDVLARDALVAVGDHLVRQPRPRYEGRDTPFATVVELAEAATGHRGRGARRLREAVALVRMSSDSPPETALRLAAVRAGLPEPLANVRAEQIQPEGTVLDLGEPDLHWPQWRVALEHEGPTHLDREQVPKDIARGERRRDAGWIEVRTTYADLPHGCRSAVARMCRALEMQGWRAG</sequence>
<organism evidence="2 3">
    <name type="scientific">Brachybacterium vulturis</name>
    <dbReference type="NCBI Taxonomy" id="2017484"/>
    <lineage>
        <taxon>Bacteria</taxon>
        <taxon>Bacillati</taxon>
        <taxon>Actinomycetota</taxon>
        <taxon>Actinomycetes</taxon>
        <taxon>Micrococcales</taxon>
        <taxon>Dermabacteraceae</taxon>
        <taxon>Brachybacterium</taxon>
    </lineage>
</organism>
<evidence type="ECO:0000313" key="2">
    <source>
        <dbReference type="EMBL" id="ATG51836.1"/>
    </source>
</evidence>
<feature type="region of interest" description="Disordered" evidence="1">
    <location>
        <begin position="50"/>
        <end position="72"/>
    </location>
</feature>
<keyword evidence="3" id="KW-1185">Reference proteome</keyword>
<evidence type="ECO:0000256" key="1">
    <source>
        <dbReference type="SAM" id="MobiDB-lite"/>
    </source>
</evidence>
<dbReference type="EMBL" id="CP023563">
    <property type="protein sequence ID" value="ATG51836.1"/>
    <property type="molecule type" value="Genomic_DNA"/>
</dbReference>
<dbReference type="RefSeq" id="WP_096802955.1">
    <property type="nucleotide sequence ID" value="NZ_CP023563.1"/>
</dbReference>
<gene>
    <name evidence="2" type="ORF">CFK38_10105</name>
</gene>
<dbReference type="AlphaFoldDB" id="A0A291GP81"/>
<proteinExistence type="predicted"/>
<dbReference type="KEGG" id="brz:CFK38_10105"/>
<dbReference type="OrthoDB" id="3234479at2"/>
<protein>
    <recommendedName>
        <fullName evidence="4">DUF559 domain-containing protein</fullName>
    </recommendedName>
</protein>
<accession>A0A291GP81</accession>
<reference evidence="3" key="1">
    <citation type="submission" date="2017-09" db="EMBL/GenBank/DDBJ databases">
        <title>Brachybacterium sp. VM2412.</title>
        <authorList>
            <person name="Tak E.J."/>
            <person name="Bae J.-W."/>
        </authorList>
    </citation>
    <scope>NUCLEOTIDE SEQUENCE [LARGE SCALE GENOMIC DNA]</scope>
    <source>
        <strain evidence="3">VM2412</strain>
    </source>
</reference>
<evidence type="ECO:0008006" key="4">
    <source>
        <dbReference type="Google" id="ProtNLM"/>
    </source>
</evidence>
<evidence type="ECO:0000313" key="3">
    <source>
        <dbReference type="Proteomes" id="UP000218165"/>
    </source>
</evidence>
<dbReference type="Proteomes" id="UP000218165">
    <property type="component" value="Chromosome"/>
</dbReference>